<accession>B1XZ81</accession>
<dbReference type="EMBL" id="CP001013">
    <property type="protein sequence ID" value="ACB35251.1"/>
    <property type="molecule type" value="Genomic_DNA"/>
</dbReference>
<keyword evidence="2" id="KW-1185">Reference proteome</keyword>
<sequence length="136" mass="14919">MRKRTRRKHFDSDAHPVRLALFASKLTEADDLCSLRTLELMSMAALDAGQATPADLLTLRRSCRISAELAAAGIGPEAAPLAQAALDALRRCGPGAEQVDREAVRQLLDVYDQQRLLTSWAGLDRAINRVVRGRVQ</sequence>
<dbReference type="Proteomes" id="UP000001693">
    <property type="component" value="Chromosome"/>
</dbReference>
<evidence type="ECO:0000313" key="1">
    <source>
        <dbReference type="EMBL" id="ACB35251.1"/>
    </source>
</evidence>
<gene>
    <name evidence="1" type="ordered locus">Lcho_2989</name>
</gene>
<dbReference type="KEGG" id="lch:Lcho_2989"/>
<reference evidence="1 2" key="1">
    <citation type="submission" date="2008-03" db="EMBL/GenBank/DDBJ databases">
        <title>Complete sequence of Leptothrix cholodnii SP-6.</title>
        <authorList>
            <consortium name="US DOE Joint Genome Institute"/>
            <person name="Copeland A."/>
            <person name="Lucas S."/>
            <person name="Lapidus A."/>
            <person name="Glavina del Rio T."/>
            <person name="Dalin E."/>
            <person name="Tice H."/>
            <person name="Bruce D."/>
            <person name="Goodwin L."/>
            <person name="Pitluck S."/>
            <person name="Chertkov O."/>
            <person name="Brettin T."/>
            <person name="Detter J.C."/>
            <person name="Han C."/>
            <person name="Kuske C.R."/>
            <person name="Schmutz J."/>
            <person name="Larimer F."/>
            <person name="Land M."/>
            <person name="Hauser L."/>
            <person name="Kyrpides N."/>
            <person name="Lykidis A."/>
            <person name="Emerson D."/>
            <person name="Richardson P."/>
        </authorList>
    </citation>
    <scope>NUCLEOTIDE SEQUENCE [LARGE SCALE GENOMIC DNA]</scope>
    <source>
        <strain evidence="2">ATCC 51168 / LMG 8142 / SP-6</strain>
    </source>
</reference>
<dbReference type="AlphaFoldDB" id="B1XZ81"/>
<evidence type="ECO:0000313" key="2">
    <source>
        <dbReference type="Proteomes" id="UP000001693"/>
    </source>
</evidence>
<name>B1XZ81_LEPCP</name>
<dbReference type="HOGENOM" id="CLU_1872864_0_0_4"/>
<proteinExistence type="predicted"/>
<organism evidence="1 2">
    <name type="scientific">Leptothrix cholodnii (strain ATCC 51168 / LMG 8142 / SP-6)</name>
    <name type="common">Leptothrix discophora (strain SP-6)</name>
    <dbReference type="NCBI Taxonomy" id="395495"/>
    <lineage>
        <taxon>Bacteria</taxon>
        <taxon>Pseudomonadati</taxon>
        <taxon>Pseudomonadota</taxon>
        <taxon>Betaproteobacteria</taxon>
        <taxon>Burkholderiales</taxon>
        <taxon>Sphaerotilaceae</taxon>
        <taxon>Leptothrix</taxon>
    </lineage>
</organism>
<protein>
    <submittedName>
        <fullName evidence="1">Uncharacterized protein</fullName>
    </submittedName>
</protein>
<dbReference type="STRING" id="395495.Lcho_2989"/>